<evidence type="ECO:0000256" key="5">
    <source>
        <dbReference type="ARBA" id="ARBA00022989"/>
    </source>
</evidence>
<dbReference type="GO" id="GO:0015743">
    <property type="term" value="P:malate transport"/>
    <property type="evidence" value="ECO:0007669"/>
    <property type="project" value="InterPro"/>
</dbReference>
<evidence type="ECO:0000313" key="11">
    <source>
        <dbReference type="EMBL" id="CAI9288981.1"/>
    </source>
</evidence>
<sequence>MKLHLYLCVFLGHNLLSWSLKRQTTISRSSAKVEYRGVANAIFETTWLRNLLWVLHFPPQSAIFVYCNNESAVYLSTNPVQHQRTKHIEIEIYFVPDKVALGHVRVLHVPSSSQYTDIFTKGLPFSLFLDFRSSLDVCSRSPDWTAGGCEPISPLFKVNCQKPETNSKFWMYKIWEFAKEDTNRVTFSLKVGLAVLLVSLLILLQAPYQVFSTSIIWSILTVAIMFEYTVGATFHKGFNRVLGSLFAGVLAIAVAELALMSGPVAEPIIIGHQYIHHR</sequence>
<feature type="signal peptide" evidence="10">
    <location>
        <begin position="1"/>
        <end position="19"/>
    </location>
</feature>
<dbReference type="PANTHER" id="PTHR31086">
    <property type="entry name" value="ALUMINUM-ACTIVATED MALATE TRANSPORTER 10"/>
    <property type="match status" value="1"/>
</dbReference>
<dbReference type="InterPro" id="IPR020966">
    <property type="entry name" value="ALMT"/>
</dbReference>
<evidence type="ECO:0000256" key="6">
    <source>
        <dbReference type="ARBA" id="ARBA00023065"/>
    </source>
</evidence>
<dbReference type="GO" id="GO:0016020">
    <property type="term" value="C:membrane"/>
    <property type="evidence" value="ECO:0007669"/>
    <property type="project" value="UniProtKB-SubCell"/>
</dbReference>
<keyword evidence="10" id="KW-0732">Signal</keyword>
<feature type="transmembrane region" description="Helical" evidence="9">
    <location>
        <begin position="241"/>
        <end position="259"/>
    </location>
</feature>
<gene>
    <name evidence="11" type="ORF">LSALG_LOCUS28247</name>
</gene>
<evidence type="ECO:0000256" key="8">
    <source>
        <dbReference type="ARBA" id="ARBA00023303"/>
    </source>
</evidence>
<name>A0AA35ZAI9_LACSI</name>
<reference evidence="11" key="1">
    <citation type="submission" date="2023-04" db="EMBL/GenBank/DDBJ databases">
        <authorList>
            <person name="Vijverberg K."/>
            <person name="Xiong W."/>
            <person name="Schranz E."/>
        </authorList>
    </citation>
    <scope>NUCLEOTIDE SEQUENCE</scope>
</reference>
<feature type="chain" id="PRO_5041296404" evidence="10">
    <location>
        <begin position="20"/>
        <end position="278"/>
    </location>
</feature>
<evidence type="ECO:0000256" key="9">
    <source>
        <dbReference type="SAM" id="Phobius"/>
    </source>
</evidence>
<evidence type="ECO:0000313" key="12">
    <source>
        <dbReference type="Proteomes" id="UP001177003"/>
    </source>
</evidence>
<keyword evidence="5 9" id="KW-1133">Transmembrane helix</keyword>
<protein>
    <submittedName>
        <fullName evidence="11">Uncharacterized protein</fullName>
    </submittedName>
</protein>
<keyword evidence="3" id="KW-0813">Transport</keyword>
<keyword evidence="7 9" id="KW-0472">Membrane</keyword>
<keyword evidence="8" id="KW-0407">Ion channel</keyword>
<dbReference type="EMBL" id="OX465082">
    <property type="protein sequence ID" value="CAI9288981.1"/>
    <property type="molecule type" value="Genomic_DNA"/>
</dbReference>
<evidence type="ECO:0000256" key="10">
    <source>
        <dbReference type="SAM" id="SignalP"/>
    </source>
</evidence>
<feature type="transmembrane region" description="Helical" evidence="9">
    <location>
        <begin position="216"/>
        <end position="235"/>
    </location>
</feature>
<keyword evidence="6" id="KW-0406">Ion transport</keyword>
<dbReference type="Pfam" id="PF11744">
    <property type="entry name" value="ALMT"/>
    <property type="match status" value="1"/>
</dbReference>
<keyword evidence="4 9" id="KW-0812">Transmembrane</keyword>
<evidence type="ECO:0000256" key="2">
    <source>
        <dbReference type="ARBA" id="ARBA00007079"/>
    </source>
</evidence>
<accession>A0AA35ZAI9</accession>
<dbReference type="GO" id="GO:0034220">
    <property type="term" value="P:monoatomic ion transmembrane transport"/>
    <property type="evidence" value="ECO:0007669"/>
    <property type="project" value="UniProtKB-KW"/>
</dbReference>
<evidence type="ECO:0000256" key="4">
    <source>
        <dbReference type="ARBA" id="ARBA00022692"/>
    </source>
</evidence>
<evidence type="ECO:0000256" key="1">
    <source>
        <dbReference type="ARBA" id="ARBA00004141"/>
    </source>
</evidence>
<dbReference type="Proteomes" id="UP001177003">
    <property type="component" value="Chromosome 6"/>
</dbReference>
<comment type="similarity">
    <text evidence="2">Belongs to the aromatic acid exporter (TC 2.A.85) family.</text>
</comment>
<evidence type="ECO:0000256" key="7">
    <source>
        <dbReference type="ARBA" id="ARBA00023136"/>
    </source>
</evidence>
<proteinExistence type="inferred from homology"/>
<dbReference type="AlphaFoldDB" id="A0AA35ZAI9"/>
<feature type="transmembrane region" description="Helical" evidence="9">
    <location>
        <begin position="187"/>
        <end position="204"/>
    </location>
</feature>
<evidence type="ECO:0000256" key="3">
    <source>
        <dbReference type="ARBA" id="ARBA00022448"/>
    </source>
</evidence>
<comment type="subcellular location">
    <subcellularLocation>
        <location evidence="1">Membrane</location>
        <topology evidence="1">Multi-pass membrane protein</topology>
    </subcellularLocation>
</comment>
<organism evidence="11 12">
    <name type="scientific">Lactuca saligna</name>
    <name type="common">Willowleaf lettuce</name>
    <dbReference type="NCBI Taxonomy" id="75948"/>
    <lineage>
        <taxon>Eukaryota</taxon>
        <taxon>Viridiplantae</taxon>
        <taxon>Streptophyta</taxon>
        <taxon>Embryophyta</taxon>
        <taxon>Tracheophyta</taxon>
        <taxon>Spermatophyta</taxon>
        <taxon>Magnoliopsida</taxon>
        <taxon>eudicotyledons</taxon>
        <taxon>Gunneridae</taxon>
        <taxon>Pentapetalae</taxon>
        <taxon>asterids</taxon>
        <taxon>campanulids</taxon>
        <taxon>Asterales</taxon>
        <taxon>Asteraceae</taxon>
        <taxon>Cichorioideae</taxon>
        <taxon>Cichorieae</taxon>
        <taxon>Lactucinae</taxon>
        <taxon>Lactuca</taxon>
    </lineage>
</organism>
<keyword evidence="12" id="KW-1185">Reference proteome</keyword>
<dbReference type="CDD" id="cd09272">
    <property type="entry name" value="RNase_HI_RT_Ty1"/>
    <property type="match status" value="1"/>
</dbReference>